<reference evidence="2 3" key="1">
    <citation type="submission" date="2022-04" db="EMBL/GenBank/DDBJ databases">
        <title>Halobacillus sp. isolated from saltern.</title>
        <authorList>
            <person name="Won M."/>
            <person name="Lee C.-M."/>
            <person name="Woen H.-Y."/>
            <person name="Kwon S.-W."/>
        </authorList>
    </citation>
    <scope>NUCLEOTIDE SEQUENCE [LARGE SCALE GENOMIC DNA]</scope>
    <source>
        <strain evidence="2 3">SSBR10-3</strain>
    </source>
</reference>
<dbReference type="InterPro" id="IPR036410">
    <property type="entry name" value="HSP_DnaJ_Cys-rich_dom_sf"/>
</dbReference>
<protein>
    <submittedName>
        <fullName evidence="2">Uncharacterized protein</fullName>
    </submittedName>
</protein>
<dbReference type="SUPFAM" id="SSF57938">
    <property type="entry name" value="DnaJ/Hsp40 cysteine-rich domain"/>
    <property type="match status" value="1"/>
</dbReference>
<evidence type="ECO:0000313" key="2">
    <source>
        <dbReference type="EMBL" id="UOQ44474.1"/>
    </source>
</evidence>
<keyword evidence="3" id="KW-1185">Reference proteome</keyword>
<proteinExistence type="predicted"/>
<evidence type="ECO:0000313" key="3">
    <source>
        <dbReference type="Proteomes" id="UP000831787"/>
    </source>
</evidence>
<evidence type="ECO:0000256" key="1">
    <source>
        <dbReference type="SAM" id="MobiDB-lite"/>
    </source>
</evidence>
<accession>A0ABY4ELF3</accession>
<sequence length="58" mass="6458">MAQREEVCIACDGRGLLVDDEEWSYTCKICDGTGIMPQDGIPANRQPADVDEMNRILD</sequence>
<feature type="region of interest" description="Disordered" evidence="1">
    <location>
        <begin position="38"/>
        <end position="58"/>
    </location>
</feature>
<organism evidence="2 3">
    <name type="scientific">Halobacillus salinarum</name>
    <dbReference type="NCBI Taxonomy" id="2932257"/>
    <lineage>
        <taxon>Bacteria</taxon>
        <taxon>Bacillati</taxon>
        <taxon>Bacillota</taxon>
        <taxon>Bacilli</taxon>
        <taxon>Bacillales</taxon>
        <taxon>Bacillaceae</taxon>
        <taxon>Halobacillus</taxon>
    </lineage>
</organism>
<dbReference type="Gene3D" id="6.20.20.10">
    <property type="match status" value="1"/>
</dbReference>
<dbReference type="RefSeq" id="WP_244710468.1">
    <property type="nucleotide sequence ID" value="NZ_CP095073.1"/>
</dbReference>
<name>A0ABY4ELF3_9BACI</name>
<gene>
    <name evidence="2" type="ORF">MUN89_00300</name>
</gene>
<dbReference type="Proteomes" id="UP000831787">
    <property type="component" value="Chromosome"/>
</dbReference>
<dbReference type="EMBL" id="CP095073">
    <property type="protein sequence ID" value="UOQ44474.1"/>
    <property type="molecule type" value="Genomic_DNA"/>
</dbReference>